<keyword evidence="1" id="KW-0472">Membrane</keyword>
<dbReference type="AlphaFoldDB" id="A0A6P4YIR9"/>
<keyword evidence="2" id="KW-1185">Reference proteome</keyword>
<reference evidence="3" key="1">
    <citation type="submission" date="2025-08" db="UniProtKB">
        <authorList>
            <consortium name="RefSeq"/>
        </authorList>
    </citation>
    <scope>IDENTIFICATION</scope>
    <source>
        <tissue evidence="3">Gonad</tissue>
    </source>
</reference>
<protein>
    <submittedName>
        <fullName evidence="3">Uncharacterized protein LOC109465659</fullName>
    </submittedName>
</protein>
<dbReference type="PANTHER" id="PTHR11161">
    <property type="entry name" value="O-ACYLTRANSFERASE"/>
    <property type="match status" value="1"/>
</dbReference>
<dbReference type="InterPro" id="IPR052728">
    <property type="entry name" value="O2_lipid_transport_reg"/>
</dbReference>
<dbReference type="Proteomes" id="UP000515135">
    <property type="component" value="Unplaced"/>
</dbReference>
<keyword evidence="1" id="KW-0812">Transmembrane</keyword>
<gene>
    <name evidence="3" type="primary">LOC109465659</name>
</gene>
<keyword evidence="1" id="KW-1133">Transmembrane helix</keyword>
<evidence type="ECO:0000313" key="3">
    <source>
        <dbReference type="RefSeq" id="XP_019618602.1"/>
    </source>
</evidence>
<sequence>MIAGTLYDIFKPNHISRPIWKVHQPTSNEHTNGAVTETTPLVNDTSVSRQAEKVIVPSAQERQLCITKFLLAFSIRTNTRKLLSTRESPDSLGCLHGIRFLSMTWVILGNTFAFEIGYLDNPLQALNITKRFSFEVVLNGFVSVDSFFFLSGVLMAYLMLLQLDKYRREGRRFPYWLLYVHRYWR</sequence>
<proteinExistence type="predicted"/>
<dbReference type="KEGG" id="bbel:109465659"/>
<dbReference type="GeneID" id="109465659"/>
<feature type="transmembrane region" description="Helical" evidence="1">
    <location>
        <begin position="138"/>
        <end position="161"/>
    </location>
</feature>
<accession>A0A6P4YIR9</accession>
<evidence type="ECO:0000313" key="2">
    <source>
        <dbReference type="Proteomes" id="UP000515135"/>
    </source>
</evidence>
<organism evidence="2 3">
    <name type="scientific">Branchiostoma belcheri</name>
    <name type="common">Amphioxus</name>
    <dbReference type="NCBI Taxonomy" id="7741"/>
    <lineage>
        <taxon>Eukaryota</taxon>
        <taxon>Metazoa</taxon>
        <taxon>Chordata</taxon>
        <taxon>Cephalochordata</taxon>
        <taxon>Leptocardii</taxon>
        <taxon>Amphioxiformes</taxon>
        <taxon>Branchiostomatidae</taxon>
        <taxon>Branchiostoma</taxon>
    </lineage>
</organism>
<evidence type="ECO:0000256" key="1">
    <source>
        <dbReference type="SAM" id="Phobius"/>
    </source>
</evidence>
<dbReference type="PANTHER" id="PTHR11161:SF0">
    <property type="entry name" value="O-ACYLTRANSFERASE LIKE PROTEIN"/>
    <property type="match status" value="1"/>
</dbReference>
<dbReference type="RefSeq" id="XP_019618602.1">
    <property type="nucleotide sequence ID" value="XM_019763043.1"/>
</dbReference>
<dbReference type="OrthoDB" id="8048975at2759"/>
<name>A0A6P4YIR9_BRABE</name>